<dbReference type="SUPFAM" id="SSF50998">
    <property type="entry name" value="Quinoprotein alcohol dehydrogenase-like"/>
    <property type="match status" value="1"/>
</dbReference>
<dbReference type="PANTHER" id="PTHR34512">
    <property type="entry name" value="CELL SURFACE PROTEIN"/>
    <property type="match status" value="1"/>
</dbReference>
<dbReference type="SMART" id="SM00564">
    <property type="entry name" value="PQQ"/>
    <property type="match status" value="4"/>
</dbReference>
<feature type="domain" description="Pyrrolo-quinoline quinone repeat" evidence="2">
    <location>
        <begin position="81"/>
        <end position="307"/>
    </location>
</feature>
<dbReference type="RefSeq" id="WP_145430809.1">
    <property type="nucleotide sequence ID" value="NZ_CP036339.1"/>
</dbReference>
<evidence type="ECO:0000256" key="1">
    <source>
        <dbReference type="SAM" id="SignalP"/>
    </source>
</evidence>
<evidence type="ECO:0000259" key="2">
    <source>
        <dbReference type="Pfam" id="PF13360"/>
    </source>
</evidence>
<dbReference type="Gene3D" id="2.130.10.10">
    <property type="entry name" value="YVTN repeat-like/Quinoprotein amine dehydrogenase"/>
    <property type="match status" value="1"/>
</dbReference>
<dbReference type="Pfam" id="PF13360">
    <property type="entry name" value="PQQ_2"/>
    <property type="match status" value="1"/>
</dbReference>
<protein>
    <submittedName>
        <fullName evidence="3">Outer membrane biogenesis protein BamB</fullName>
    </submittedName>
</protein>
<dbReference type="InterPro" id="IPR018391">
    <property type="entry name" value="PQQ_b-propeller_rpt"/>
</dbReference>
<name>A0A517TSZ7_9BACT</name>
<accession>A0A517TSZ7</accession>
<dbReference type="PANTHER" id="PTHR34512:SF30">
    <property type="entry name" value="OUTER MEMBRANE PROTEIN ASSEMBLY FACTOR BAMB"/>
    <property type="match status" value="1"/>
</dbReference>
<organism evidence="3 4">
    <name type="scientific">Lacipirellula limnantheis</name>
    <dbReference type="NCBI Taxonomy" id="2528024"/>
    <lineage>
        <taxon>Bacteria</taxon>
        <taxon>Pseudomonadati</taxon>
        <taxon>Planctomycetota</taxon>
        <taxon>Planctomycetia</taxon>
        <taxon>Pirellulales</taxon>
        <taxon>Lacipirellulaceae</taxon>
        <taxon>Lacipirellula</taxon>
    </lineage>
</organism>
<keyword evidence="4" id="KW-1185">Reference proteome</keyword>
<dbReference type="OrthoDB" id="244732at2"/>
<sequence length="426" mass="45855" precursor="true">MRYALALLCSISWLATAHAADNWPQWRGPNAKGIAPAGNFPVEFSGDEGVAWKVAVPGFGTSSPVVWGDAIFLTASEDKQDTVLAYGLDGQQRWKRTLGPGEGGQHKMGSGANPSPVTDGKHVVTYFKSGRVACHDFAGNELWQTNLQERYGENTLWWDLGTSPILAGGNVVIAVMQAGDSYLAALDPATGDEVWKVKRQYQRPDESDQAYTTPQVANIGGREVIVTWGADHLTGHDAKTGELIWESAGFNPNEEGMWRVIASHAMNDEIAVVPFGRGKFLAGVKLGGQGDVTESGRLWEEQIEGPDVPTPIVAGDKCYILTDGGKLDCRDLQTGKELWSGTLPKGRDKYFASPVLAGDKLYCLREDGVSFVVDVSDGFKLLTKSGNELGERAIATPVPVRDHLLIRGVEHLFCFGAGDDGPAAAK</sequence>
<dbReference type="InterPro" id="IPR002372">
    <property type="entry name" value="PQQ_rpt_dom"/>
</dbReference>
<feature type="signal peptide" evidence="1">
    <location>
        <begin position="1"/>
        <end position="19"/>
    </location>
</feature>
<dbReference type="InterPro" id="IPR011047">
    <property type="entry name" value="Quinoprotein_ADH-like_sf"/>
</dbReference>
<proteinExistence type="predicted"/>
<dbReference type="AlphaFoldDB" id="A0A517TSZ7"/>
<dbReference type="Proteomes" id="UP000317909">
    <property type="component" value="Chromosome"/>
</dbReference>
<keyword evidence="1" id="KW-0732">Signal</keyword>
<dbReference type="InterPro" id="IPR015943">
    <property type="entry name" value="WD40/YVTN_repeat-like_dom_sf"/>
</dbReference>
<gene>
    <name evidence="3" type="ORF">I41_06520</name>
</gene>
<reference evidence="3 4" key="1">
    <citation type="submission" date="2019-02" db="EMBL/GenBank/DDBJ databases">
        <title>Deep-cultivation of Planctomycetes and their phenomic and genomic characterization uncovers novel biology.</title>
        <authorList>
            <person name="Wiegand S."/>
            <person name="Jogler M."/>
            <person name="Boedeker C."/>
            <person name="Pinto D."/>
            <person name="Vollmers J."/>
            <person name="Rivas-Marin E."/>
            <person name="Kohn T."/>
            <person name="Peeters S.H."/>
            <person name="Heuer A."/>
            <person name="Rast P."/>
            <person name="Oberbeckmann S."/>
            <person name="Bunk B."/>
            <person name="Jeske O."/>
            <person name="Meyerdierks A."/>
            <person name="Storesund J.E."/>
            <person name="Kallscheuer N."/>
            <person name="Luecker S."/>
            <person name="Lage O.M."/>
            <person name="Pohl T."/>
            <person name="Merkel B.J."/>
            <person name="Hornburger P."/>
            <person name="Mueller R.-W."/>
            <person name="Bruemmer F."/>
            <person name="Labrenz M."/>
            <person name="Spormann A.M."/>
            <person name="Op den Camp H."/>
            <person name="Overmann J."/>
            <person name="Amann R."/>
            <person name="Jetten M.S.M."/>
            <person name="Mascher T."/>
            <person name="Medema M.H."/>
            <person name="Devos D.P."/>
            <person name="Kaster A.-K."/>
            <person name="Ovreas L."/>
            <person name="Rohde M."/>
            <person name="Galperin M.Y."/>
            <person name="Jogler C."/>
        </authorList>
    </citation>
    <scope>NUCLEOTIDE SEQUENCE [LARGE SCALE GENOMIC DNA]</scope>
    <source>
        <strain evidence="3 4">I41</strain>
    </source>
</reference>
<dbReference type="EMBL" id="CP036339">
    <property type="protein sequence ID" value="QDT71494.1"/>
    <property type="molecule type" value="Genomic_DNA"/>
</dbReference>
<dbReference type="KEGG" id="llh:I41_06520"/>
<feature type="chain" id="PRO_5021722798" evidence="1">
    <location>
        <begin position="20"/>
        <end position="426"/>
    </location>
</feature>
<evidence type="ECO:0000313" key="3">
    <source>
        <dbReference type="EMBL" id="QDT71494.1"/>
    </source>
</evidence>
<evidence type="ECO:0000313" key="4">
    <source>
        <dbReference type="Proteomes" id="UP000317909"/>
    </source>
</evidence>